<dbReference type="Proteomes" id="UP000242525">
    <property type="component" value="Unassembled WGS sequence"/>
</dbReference>
<comment type="caution">
    <text evidence="2">The sequence shown here is derived from an EMBL/GenBank/DDBJ whole genome shotgun (WGS) entry which is preliminary data.</text>
</comment>
<evidence type="ECO:0000313" key="3">
    <source>
        <dbReference type="Proteomes" id="UP000242525"/>
    </source>
</evidence>
<name>A0A0J9XE25_GEOCN</name>
<evidence type="ECO:0000313" key="2">
    <source>
        <dbReference type="EMBL" id="CDO55619.1"/>
    </source>
</evidence>
<dbReference type="EMBL" id="CCBN010000011">
    <property type="protein sequence ID" value="CDO55619.1"/>
    <property type="molecule type" value="Genomic_DNA"/>
</dbReference>
<proteinExistence type="predicted"/>
<keyword evidence="3" id="KW-1185">Reference proteome</keyword>
<sequence length="292" mass="31655">MVPITSPAKHNPPVVANVESPATVPTNKSAAKSKGLPRFMAPTKSSLAHAKPPISYQDNRLVNKSKTEPPCRPGTISHQGKLSFTSNSDECGESMLLTPTLKEARKELVLRTRMELECATQSFDTPTQHVDTSAQAIDTPGQEAANEAIVEVSPSHSKDSPASPISIRECEELEIKFIVGREKAADIKKKKKEKKKEKTEALIVQALLSQTSSISTNPINSEQNSDLNDTAQPPVNESQAASQSMMFKNPSVELPEIFSKPKGDAKVSTVLEGLESLAALYQQLQEFLVALL</sequence>
<feature type="region of interest" description="Disordered" evidence="1">
    <location>
        <begin position="214"/>
        <end position="240"/>
    </location>
</feature>
<evidence type="ECO:0000256" key="1">
    <source>
        <dbReference type="SAM" id="MobiDB-lite"/>
    </source>
</evidence>
<protein>
    <submittedName>
        <fullName evidence="2">Uncharacterized protein</fullName>
    </submittedName>
</protein>
<accession>A0A0J9XE25</accession>
<dbReference type="AlphaFoldDB" id="A0A0J9XE25"/>
<feature type="region of interest" description="Disordered" evidence="1">
    <location>
        <begin position="1"/>
        <end position="57"/>
    </location>
</feature>
<reference evidence="2" key="1">
    <citation type="submission" date="2014-03" db="EMBL/GenBank/DDBJ databases">
        <authorList>
            <person name="Casaregola S."/>
        </authorList>
    </citation>
    <scope>NUCLEOTIDE SEQUENCE [LARGE SCALE GENOMIC DNA]</scope>
    <source>
        <strain evidence="2">CLIB 918</strain>
    </source>
</reference>
<gene>
    <name evidence="2" type="ORF">BN980_GECA11s03915g</name>
</gene>
<organism evidence="2 3">
    <name type="scientific">Geotrichum candidum</name>
    <name type="common">Oospora lactis</name>
    <name type="synonym">Dipodascus geotrichum</name>
    <dbReference type="NCBI Taxonomy" id="1173061"/>
    <lineage>
        <taxon>Eukaryota</taxon>
        <taxon>Fungi</taxon>
        <taxon>Dikarya</taxon>
        <taxon>Ascomycota</taxon>
        <taxon>Saccharomycotina</taxon>
        <taxon>Dipodascomycetes</taxon>
        <taxon>Dipodascales</taxon>
        <taxon>Dipodascaceae</taxon>
        <taxon>Geotrichum</taxon>
    </lineage>
</organism>